<protein>
    <submittedName>
        <fullName evidence="2">Uncharacterized protein</fullName>
    </submittedName>
</protein>
<dbReference type="AlphaFoldDB" id="A0AAP5QC09"/>
<feature type="transmembrane region" description="Helical" evidence="1">
    <location>
        <begin position="187"/>
        <end position="206"/>
    </location>
</feature>
<evidence type="ECO:0000256" key="1">
    <source>
        <dbReference type="SAM" id="Phobius"/>
    </source>
</evidence>
<comment type="caution">
    <text evidence="2">The sequence shown here is derived from an EMBL/GenBank/DDBJ whole genome shotgun (WGS) entry which is preliminary data.</text>
</comment>
<dbReference type="EMBL" id="JANSLM010000012">
    <property type="protein sequence ID" value="MDT8841381.1"/>
    <property type="molecule type" value="Genomic_DNA"/>
</dbReference>
<dbReference type="Proteomes" id="UP001246473">
    <property type="component" value="Unassembled WGS sequence"/>
</dbReference>
<evidence type="ECO:0000313" key="2">
    <source>
        <dbReference type="EMBL" id="MDT8841381.1"/>
    </source>
</evidence>
<keyword evidence="1" id="KW-1133">Transmembrane helix</keyword>
<proteinExistence type="predicted"/>
<evidence type="ECO:0000313" key="3">
    <source>
        <dbReference type="Proteomes" id="UP001246473"/>
    </source>
</evidence>
<gene>
    <name evidence="2" type="ORF">ParKJ_28565</name>
</gene>
<organism evidence="2 3">
    <name type="scientific">Paraburkholderia fungorum</name>
    <dbReference type="NCBI Taxonomy" id="134537"/>
    <lineage>
        <taxon>Bacteria</taxon>
        <taxon>Pseudomonadati</taxon>
        <taxon>Pseudomonadota</taxon>
        <taxon>Betaproteobacteria</taxon>
        <taxon>Burkholderiales</taxon>
        <taxon>Burkholderiaceae</taxon>
        <taxon>Paraburkholderia</taxon>
    </lineage>
</organism>
<feature type="transmembrane region" description="Helical" evidence="1">
    <location>
        <begin position="12"/>
        <end position="39"/>
    </location>
</feature>
<keyword evidence="1" id="KW-0472">Membrane</keyword>
<name>A0AAP5QC09_9BURK</name>
<sequence length="220" mass="23576">MTVIDILEKRLVFGITRLICVALLCIALASLVAVVWASFTGNRTAPAVSDPVVGAQEILSSIAGSQEANDLSPDLNPSSLVAIPNATGLAIPAALESVLVNDSTSQPVLDSWLGKVPEQDRQQFLNELSNVVVEANRHAATWEWDNRQRYVATAMGRYAEVKIRRLDEITRLQTLAAAQNAQYHLDAGVLLAICAALILLLAVLTIERNTRPGAKTAGGK</sequence>
<dbReference type="RefSeq" id="WP_144194767.1">
    <property type="nucleotide sequence ID" value="NZ_JANSLM010000012.1"/>
</dbReference>
<keyword evidence="1" id="KW-0812">Transmembrane</keyword>
<reference evidence="2" key="1">
    <citation type="submission" date="2022-08" db="EMBL/GenBank/DDBJ databases">
        <authorList>
            <person name="Kim S.-J."/>
        </authorList>
    </citation>
    <scope>NUCLEOTIDE SEQUENCE</scope>
    <source>
        <strain evidence="2">KJ</strain>
    </source>
</reference>
<accession>A0AAP5QC09</accession>